<dbReference type="Gramene" id="PHT65512">
    <property type="protein sequence ID" value="PHT65512"/>
    <property type="gene ID" value="T459_29937"/>
</dbReference>
<feature type="domain" description="NB-ARC" evidence="2">
    <location>
        <begin position="4"/>
        <end position="109"/>
    </location>
</feature>
<dbReference type="InterPro" id="IPR002182">
    <property type="entry name" value="NB-ARC"/>
</dbReference>
<reference evidence="3 4" key="1">
    <citation type="journal article" date="2014" name="Nat. Genet.">
        <title>Genome sequence of the hot pepper provides insights into the evolution of pungency in Capsicum species.</title>
        <authorList>
            <person name="Kim S."/>
            <person name="Park M."/>
            <person name="Yeom S.I."/>
            <person name="Kim Y.M."/>
            <person name="Lee J.M."/>
            <person name="Lee H.A."/>
            <person name="Seo E."/>
            <person name="Choi J."/>
            <person name="Cheong K."/>
            <person name="Kim K.T."/>
            <person name="Jung K."/>
            <person name="Lee G.W."/>
            <person name="Oh S.K."/>
            <person name="Bae C."/>
            <person name="Kim S.B."/>
            <person name="Lee H.Y."/>
            <person name="Kim S.Y."/>
            <person name="Kim M.S."/>
            <person name="Kang B.C."/>
            <person name="Jo Y.D."/>
            <person name="Yang H.B."/>
            <person name="Jeong H.J."/>
            <person name="Kang W.H."/>
            <person name="Kwon J.K."/>
            <person name="Shin C."/>
            <person name="Lim J.Y."/>
            <person name="Park J.H."/>
            <person name="Huh J.H."/>
            <person name="Kim J.S."/>
            <person name="Kim B.D."/>
            <person name="Cohen O."/>
            <person name="Paran I."/>
            <person name="Suh M.C."/>
            <person name="Lee S.B."/>
            <person name="Kim Y.K."/>
            <person name="Shin Y."/>
            <person name="Noh S.J."/>
            <person name="Park J."/>
            <person name="Seo Y.S."/>
            <person name="Kwon S.Y."/>
            <person name="Kim H.A."/>
            <person name="Park J.M."/>
            <person name="Kim H.J."/>
            <person name="Choi S.B."/>
            <person name="Bosland P.W."/>
            <person name="Reeves G."/>
            <person name="Jo S.H."/>
            <person name="Lee B.W."/>
            <person name="Cho H.T."/>
            <person name="Choi H.S."/>
            <person name="Lee M.S."/>
            <person name="Yu Y."/>
            <person name="Do Choi Y."/>
            <person name="Park B.S."/>
            <person name="van Deynze A."/>
            <person name="Ashrafi H."/>
            <person name="Hill T."/>
            <person name="Kim W.T."/>
            <person name="Pai H.S."/>
            <person name="Ahn H.K."/>
            <person name="Yeam I."/>
            <person name="Giovannoni J.J."/>
            <person name="Rose J.K."/>
            <person name="Sorensen I."/>
            <person name="Lee S.J."/>
            <person name="Kim R.W."/>
            <person name="Choi I.Y."/>
            <person name="Choi B.S."/>
            <person name="Lim J.S."/>
            <person name="Lee Y.H."/>
            <person name="Choi D."/>
        </authorList>
    </citation>
    <scope>NUCLEOTIDE SEQUENCE [LARGE SCALE GENOMIC DNA]</scope>
    <source>
        <strain evidence="4">cv. CM334</strain>
    </source>
</reference>
<feature type="region of interest" description="Disordered" evidence="1">
    <location>
        <begin position="109"/>
        <end position="133"/>
    </location>
</feature>
<dbReference type="STRING" id="4072.A0A2G2Y712"/>
<dbReference type="EMBL" id="AYRZ02000012">
    <property type="protein sequence ID" value="PHT65512.1"/>
    <property type="molecule type" value="Genomic_DNA"/>
</dbReference>
<evidence type="ECO:0000313" key="4">
    <source>
        <dbReference type="Proteomes" id="UP000222542"/>
    </source>
</evidence>
<sequence length="133" mass="15488">MCLSQVYTCKDLLLVILRDPIGDIPVFHRPPSDAEVADRLRKVLLPNRYLILVDDIWETTAWDDLRSCFYDANNGSPIILTMRDHEVAIYAESVSDALRHRMFKEDERYSRKDGEERTMLETSGCRIRSTHSQ</sequence>
<dbReference type="Pfam" id="PF00931">
    <property type="entry name" value="NB-ARC"/>
    <property type="match status" value="1"/>
</dbReference>
<keyword evidence="4" id="KW-1185">Reference proteome</keyword>
<reference evidence="3 4" key="2">
    <citation type="journal article" date="2017" name="Genome Biol.">
        <title>New reference genome sequences of hot pepper reveal the massive evolution of plant disease-resistance genes by retroduplication.</title>
        <authorList>
            <person name="Kim S."/>
            <person name="Park J."/>
            <person name="Yeom S.I."/>
            <person name="Kim Y.M."/>
            <person name="Seo E."/>
            <person name="Kim K.T."/>
            <person name="Kim M.S."/>
            <person name="Lee J.M."/>
            <person name="Cheong K."/>
            <person name="Shin H.S."/>
            <person name="Kim S.B."/>
            <person name="Han K."/>
            <person name="Lee J."/>
            <person name="Park M."/>
            <person name="Lee H.A."/>
            <person name="Lee H.Y."/>
            <person name="Lee Y."/>
            <person name="Oh S."/>
            <person name="Lee J.H."/>
            <person name="Choi E."/>
            <person name="Choi E."/>
            <person name="Lee S.E."/>
            <person name="Jeon J."/>
            <person name="Kim H."/>
            <person name="Choi G."/>
            <person name="Song H."/>
            <person name="Lee J."/>
            <person name="Lee S.C."/>
            <person name="Kwon J.K."/>
            <person name="Lee H.Y."/>
            <person name="Koo N."/>
            <person name="Hong Y."/>
            <person name="Kim R.W."/>
            <person name="Kang W.H."/>
            <person name="Huh J.H."/>
            <person name="Kang B.C."/>
            <person name="Yang T.J."/>
            <person name="Lee Y.H."/>
            <person name="Bennetzen J.L."/>
            <person name="Choi D."/>
        </authorList>
    </citation>
    <scope>NUCLEOTIDE SEQUENCE [LARGE SCALE GENOMIC DNA]</scope>
    <source>
        <strain evidence="4">cv. CM334</strain>
    </source>
</reference>
<protein>
    <recommendedName>
        <fullName evidence="2">NB-ARC domain-containing protein</fullName>
    </recommendedName>
</protein>
<dbReference type="InterPro" id="IPR027417">
    <property type="entry name" value="P-loop_NTPase"/>
</dbReference>
<dbReference type="SUPFAM" id="SSF52540">
    <property type="entry name" value="P-loop containing nucleoside triphosphate hydrolases"/>
    <property type="match status" value="1"/>
</dbReference>
<gene>
    <name evidence="3" type="ORF">T459_29937</name>
</gene>
<proteinExistence type="predicted"/>
<evidence type="ECO:0000259" key="2">
    <source>
        <dbReference type="Pfam" id="PF00931"/>
    </source>
</evidence>
<evidence type="ECO:0000313" key="3">
    <source>
        <dbReference type="EMBL" id="PHT65512.1"/>
    </source>
</evidence>
<dbReference type="AlphaFoldDB" id="A0A2G2Y712"/>
<dbReference type="Gene3D" id="3.40.50.300">
    <property type="entry name" value="P-loop containing nucleotide triphosphate hydrolases"/>
    <property type="match status" value="1"/>
</dbReference>
<dbReference type="Proteomes" id="UP000222542">
    <property type="component" value="Unassembled WGS sequence"/>
</dbReference>
<name>A0A2G2Y712_CAPAN</name>
<organism evidence="3 4">
    <name type="scientific">Capsicum annuum</name>
    <name type="common">Capsicum pepper</name>
    <dbReference type="NCBI Taxonomy" id="4072"/>
    <lineage>
        <taxon>Eukaryota</taxon>
        <taxon>Viridiplantae</taxon>
        <taxon>Streptophyta</taxon>
        <taxon>Embryophyta</taxon>
        <taxon>Tracheophyta</taxon>
        <taxon>Spermatophyta</taxon>
        <taxon>Magnoliopsida</taxon>
        <taxon>eudicotyledons</taxon>
        <taxon>Gunneridae</taxon>
        <taxon>Pentapetalae</taxon>
        <taxon>asterids</taxon>
        <taxon>lamiids</taxon>
        <taxon>Solanales</taxon>
        <taxon>Solanaceae</taxon>
        <taxon>Solanoideae</taxon>
        <taxon>Capsiceae</taxon>
        <taxon>Capsicum</taxon>
    </lineage>
</organism>
<feature type="compositionally biased region" description="Basic and acidic residues" evidence="1">
    <location>
        <begin position="109"/>
        <end position="119"/>
    </location>
</feature>
<evidence type="ECO:0000256" key="1">
    <source>
        <dbReference type="SAM" id="MobiDB-lite"/>
    </source>
</evidence>
<dbReference type="SMR" id="A0A2G2Y712"/>
<accession>A0A2G2Y712</accession>
<comment type="caution">
    <text evidence="3">The sequence shown here is derived from an EMBL/GenBank/DDBJ whole genome shotgun (WGS) entry which is preliminary data.</text>
</comment>
<dbReference type="GO" id="GO:0043531">
    <property type="term" value="F:ADP binding"/>
    <property type="evidence" value="ECO:0007669"/>
    <property type="project" value="InterPro"/>
</dbReference>